<dbReference type="PROSITE" id="PS00394">
    <property type="entry name" value="DNA_PHOTOLYASES_1_1"/>
    <property type="match status" value="1"/>
</dbReference>
<comment type="cofactor">
    <cofactor evidence="1">
        <name>(6R)-5,10-methylene-5,6,7,8-tetrahydrofolate</name>
        <dbReference type="ChEBI" id="CHEBI:15636"/>
    </cofactor>
</comment>
<evidence type="ECO:0000256" key="3">
    <source>
        <dbReference type="ARBA" id="ARBA00022630"/>
    </source>
</evidence>
<dbReference type="Gene3D" id="1.25.40.80">
    <property type="match status" value="1"/>
</dbReference>
<dbReference type="EMBL" id="CP041742">
    <property type="protein sequence ID" value="QDQ73180.1"/>
    <property type="molecule type" value="Genomic_DNA"/>
</dbReference>
<dbReference type="InterPro" id="IPR018394">
    <property type="entry name" value="DNA_photolyase_1_CS_C"/>
</dbReference>
<dbReference type="InterPro" id="IPR036155">
    <property type="entry name" value="Crypto/Photolyase_N_sf"/>
</dbReference>
<dbReference type="PRINTS" id="PR00147">
    <property type="entry name" value="DNAPHOTLYASE"/>
</dbReference>
<comment type="similarity">
    <text evidence="8">Belongs to the DNA photolyase family.</text>
</comment>
<organism evidence="10 11">
    <name type="scientific">Pseudoluteimonas lycopersici</name>
    <dbReference type="NCBI Taxonomy" id="1324796"/>
    <lineage>
        <taxon>Bacteria</taxon>
        <taxon>Pseudomonadati</taxon>
        <taxon>Pseudomonadota</taxon>
        <taxon>Gammaproteobacteria</taxon>
        <taxon>Lysobacterales</taxon>
        <taxon>Lysobacteraceae</taxon>
        <taxon>Pseudoluteimonas</taxon>
    </lineage>
</organism>
<dbReference type="GO" id="GO:0006139">
    <property type="term" value="P:nucleobase-containing compound metabolic process"/>
    <property type="evidence" value="ECO:0007669"/>
    <property type="project" value="UniProtKB-ARBA"/>
</dbReference>
<keyword evidence="3 6" id="KW-0285">Flavoprotein</keyword>
<evidence type="ECO:0000313" key="10">
    <source>
        <dbReference type="EMBL" id="QDQ73180.1"/>
    </source>
</evidence>
<dbReference type="Proteomes" id="UP000315891">
    <property type="component" value="Chromosome"/>
</dbReference>
<proteinExistence type="inferred from homology"/>
<dbReference type="InterPro" id="IPR002081">
    <property type="entry name" value="Cryptochrome/DNA_photolyase_1"/>
</dbReference>
<dbReference type="InterPro" id="IPR006050">
    <property type="entry name" value="DNA_photolyase_N"/>
</dbReference>
<dbReference type="PANTHER" id="PTHR11455">
    <property type="entry name" value="CRYPTOCHROME"/>
    <property type="match status" value="1"/>
</dbReference>
<keyword evidence="5 8" id="KW-0157">Chromophore</keyword>
<dbReference type="AlphaFoldDB" id="A0A516V3S0"/>
<dbReference type="GO" id="GO:0006950">
    <property type="term" value="P:response to stress"/>
    <property type="evidence" value="ECO:0007669"/>
    <property type="project" value="UniProtKB-ARBA"/>
</dbReference>
<evidence type="ECO:0000256" key="2">
    <source>
        <dbReference type="ARBA" id="ARBA00005862"/>
    </source>
</evidence>
<dbReference type="GO" id="GO:0071949">
    <property type="term" value="F:FAD binding"/>
    <property type="evidence" value="ECO:0007669"/>
    <property type="project" value="TreeGrafter"/>
</dbReference>
<evidence type="ECO:0000256" key="1">
    <source>
        <dbReference type="ARBA" id="ARBA00001932"/>
    </source>
</evidence>
<dbReference type="GO" id="GO:0003904">
    <property type="term" value="F:deoxyribodipyrimidine photo-lyase activity"/>
    <property type="evidence" value="ECO:0007669"/>
    <property type="project" value="TreeGrafter"/>
</dbReference>
<feature type="binding site" evidence="6">
    <location>
        <position position="218"/>
    </location>
    <ligand>
        <name>FAD</name>
        <dbReference type="ChEBI" id="CHEBI:57692"/>
    </ligand>
</feature>
<dbReference type="SUPFAM" id="SSF52425">
    <property type="entry name" value="Cryptochrome/photolyase, N-terminal domain"/>
    <property type="match status" value="1"/>
</dbReference>
<accession>A0A516V3S0</accession>
<keyword evidence="11" id="KW-1185">Reference proteome</keyword>
<dbReference type="GO" id="GO:0003677">
    <property type="term" value="F:DNA binding"/>
    <property type="evidence" value="ECO:0007669"/>
    <property type="project" value="TreeGrafter"/>
</dbReference>
<dbReference type="OrthoDB" id="9772484at2"/>
<dbReference type="SUPFAM" id="SSF48173">
    <property type="entry name" value="Cryptochrome/photolyase FAD-binding domain"/>
    <property type="match status" value="1"/>
</dbReference>
<dbReference type="InterPro" id="IPR014729">
    <property type="entry name" value="Rossmann-like_a/b/a_fold"/>
</dbReference>
<reference evidence="10 11" key="1">
    <citation type="submission" date="2019-07" db="EMBL/GenBank/DDBJ databases">
        <title>Lysobacter weifangensis sp. nov., isolated from bensulfuron-methyl contaminated farmland soil.</title>
        <authorList>
            <person name="Zhao H."/>
        </authorList>
    </citation>
    <scope>NUCLEOTIDE SEQUENCE [LARGE SCALE GENOMIC DNA]</scope>
    <source>
        <strain evidence="10 11">CC-Bw-6</strain>
    </source>
</reference>
<comment type="cofactor">
    <cofactor evidence="6">
        <name>FAD</name>
        <dbReference type="ChEBI" id="CHEBI:57692"/>
    </cofactor>
    <text evidence="6">Binds 1 FAD per subunit.</text>
</comment>
<dbReference type="Pfam" id="PF03441">
    <property type="entry name" value="FAD_binding_7"/>
    <property type="match status" value="1"/>
</dbReference>
<feature type="binding site" evidence="6">
    <location>
        <begin position="362"/>
        <end position="364"/>
    </location>
    <ligand>
        <name>FAD</name>
        <dbReference type="ChEBI" id="CHEBI:57692"/>
    </ligand>
</feature>
<dbReference type="Pfam" id="PF00875">
    <property type="entry name" value="DNA_photolyase"/>
    <property type="match status" value="1"/>
</dbReference>
<dbReference type="GO" id="GO:0009416">
    <property type="term" value="P:response to light stimulus"/>
    <property type="evidence" value="ECO:0007669"/>
    <property type="project" value="TreeGrafter"/>
</dbReference>
<protein>
    <submittedName>
        <fullName evidence="10">Deoxyribodipyrimidine photo-lyase</fullName>
    </submittedName>
</protein>
<feature type="binding site" evidence="6">
    <location>
        <begin position="230"/>
        <end position="234"/>
    </location>
    <ligand>
        <name>FAD</name>
        <dbReference type="ChEBI" id="CHEBI:57692"/>
    </ligand>
</feature>
<keyword evidence="4 6" id="KW-0274">FAD</keyword>
<keyword evidence="10" id="KW-0456">Lyase</keyword>
<dbReference type="RefSeq" id="WP_143878693.1">
    <property type="nucleotide sequence ID" value="NZ_BAABLZ010000001.1"/>
</dbReference>
<evidence type="ECO:0000256" key="4">
    <source>
        <dbReference type="ARBA" id="ARBA00022827"/>
    </source>
</evidence>
<feature type="domain" description="Photolyase/cryptochrome alpha/beta" evidence="9">
    <location>
        <begin position="2"/>
        <end position="127"/>
    </location>
</feature>
<dbReference type="PROSITE" id="PS51645">
    <property type="entry name" value="PHR_CRY_ALPHA_BETA"/>
    <property type="match status" value="1"/>
</dbReference>
<gene>
    <name evidence="10" type="ORF">FNZ56_04485</name>
</gene>
<evidence type="ECO:0000259" key="9">
    <source>
        <dbReference type="PROSITE" id="PS51645"/>
    </source>
</evidence>
<feature type="site" description="Electron transfer via tryptophanyl radical" evidence="7">
    <location>
        <position position="349"/>
    </location>
</feature>
<evidence type="ECO:0000256" key="7">
    <source>
        <dbReference type="PIRSR" id="PIRSR602081-2"/>
    </source>
</evidence>
<sequence length="457" mass="50879">MNRGIFWFRRDLRLADHPALDRACRAHDELLLLYIDEAGEPAADASRAWLRKSLAALGADIERRGGRLHLLAGEAETLLPMAAAACGANAVHVSALHEPAADARDARLAATLAGNGVALRRSAGRLLGDPDAVLGKSGAPYKVFTPFLKAAMPGWRLRERPPPERLACVPLPEALRRFGATIAPPRPAWDYGFWDAWSPGEAAARERLHEFLDRLDDYPEARDLPAVDGTSRLSPHLHFGEIGPGRVLAAARERGGAGADKFAAELGWREFAYYVLHHWPRSIRENFNPRFDAMGWREDAAGLEAWKRGRTGVPLVDAGMRQLWHQGWMHNRVRMVVASWLTKHMGLHWTHGADWFLHALVDADLANNALGWQWVAGTGVDAAPYFRVFNPVTQSRRFDPDGDYIRRWVPELRRLDARAIHAPWESGTSPNGYPPRPMVDLAKGRAEALARLADTMR</sequence>
<evidence type="ECO:0000313" key="11">
    <source>
        <dbReference type="Proteomes" id="UP000315891"/>
    </source>
</evidence>
<dbReference type="InterPro" id="IPR036134">
    <property type="entry name" value="Crypto/Photolyase_FAD-like_sf"/>
</dbReference>
<dbReference type="Gene3D" id="3.40.50.620">
    <property type="entry name" value="HUPs"/>
    <property type="match status" value="1"/>
</dbReference>
<dbReference type="InterPro" id="IPR005101">
    <property type="entry name" value="Cryptochr/Photolyase_FAD-bd"/>
</dbReference>
<feature type="site" description="Electron transfer via tryptophanyl radical" evidence="7">
    <location>
        <position position="372"/>
    </location>
</feature>
<evidence type="ECO:0000256" key="8">
    <source>
        <dbReference type="RuleBase" id="RU004182"/>
    </source>
</evidence>
<feature type="binding site" evidence="6">
    <location>
        <position position="262"/>
    </location>
    <ligand>
        <name>FAD</name>
        <dbReference type="ChEBI" id="CHEBI:57692"/>
    </ligand>
</feature>
<feature type="site" description="Electron transfer via tryptophanyl radical" evidence="7">
    <location>
        <position position="296"/>
    </location>
</feature>
<dbReference type="Gene3D" id="1.10.579.10">
    <property type="entry name" value="DNA Cyclobutane Dipyrimidine Photolyase, subunit A, domain 3"/>
    <property type="match status" value="1"/>
</dbReference>
<name>A0A516V3S0_9GAMM</name>
<comment type="similarity">
    <text evidence="2">Belongs to the DNA photolyase class-1 family.</text>
</comment>
<dbReference type="PANTHER" id="PTHR11455:SF9">
    <property type="entry name" value="CRYPTOCHROME CIRCADIAN CLOCK 5 ISOFORM X1"/>
    <property type="match status" value="1"/>
</dbReference>
<evidence type="ECO:0000256" key="6">
    <source>
        <dbReference type="PIRSR" id="PIRSR602081-1"/>
    </source>
</evidence>
<evidence type="ECO:0000256" key="5">
    <source>
        <dbReference type="ARBA" id="ARBA00022991"/>
    </source>
</evidence>